<sequence length="1401" mass="150234">MRKKFVRGLAYVMCATLTITAVPPWAVYAESGTEVSGSKVATPSEASRDIESEVEEPVNEEGVEGELPEVEPEEIPSADPDPIEIPETDPVNIATPSEVVEPTFTDVKKALAASLLSSVTSSSSLGDIWDSWSGKTSFEFLNGSQGEGTEEKPYLIKNREQLMGLSELTAMGMMVPEAEGAKYAGDYSGCYFALGANIDLQGVDWIPIGFYQDSSEQTGEVSHTFNGFFDGNGKTIKNLKLTSFAGYNNVGLFGSVSNASIHDLTIIPDSSSIKGNDRTGVVAGYAENSEIRNVTVKNADINSTGISGGIAGEISGTVIENATCEKVMIDAKGGNEIIYAGGIAGVASNSSIVDCEVSTGTGTTARIQGTGYIGGIVGYQNASNVFNTYVSGTIGGYHSTAIGGITGKYAAGKIKVARFAGTIGNSQLGSMAREGTFIGIRQGAATSFNYIEDVAYLFADTESKISANVCGSEIEDDNDYTYAAHIGYWHTGDLYYTLVQGGVQKTISDQYFYEELEKGILTVLDEESGDYILDHFAPDSLGRPVRGYLLNVNQIDTIANGQNYYDIATLEVRGSSQYSKPMDKENRGAIAAGTAVTVTTAPNNTDTEKFQIEGTPFYVNSKGIKKSSTYSDSSHAYTFTMPEDNIILSALYKKVAVSVKVDPESYTFAVTQTRTGNRKNPVLTTEIKNKEGKLIARYINGVLEKGTEVQPVNIKAVIDANNDVADSRVKWSIDDPQLITLAKNNDEETDGYTSQSASLSVNLSSSFFQTIIADAEKKQADENYQYKIPNTIYGAGHQNGGVAVLTAQTRPSTSFEGKPCAANSRINVTFQIIDNTLVATEGAVLDKQALTYTVKRTLTGDRINPQETVTVTAPQSLTATFTPDFFSKDEVVWTSSDPAVVQVAQDNDAYREASVSAFMDAAWIRNIIATDNGIKSNDPYAKVSGSGSRDVVITVDGKDKLGNKASAVCQVSINFVTDDQTRVVPEGINLDQTELSYDLGYQMAGDIHSQIADKKGFIAKKLSATVLPDLDESVEHKPYDRTVIWTSSDPGALSVDEQGNIVPVDGAAWINEACYKAPYQGEKNVVITATTRDGKKAASCLVKLSFQAECLEADRNSETFDLALTKTGRRNNPTYTWSGMEAKKISASVYPENRGKKIQWRSSDSGILSVDSEGNVGAIVINEKQEVIAGWINEILGKSQYSGSTNAIVYAESSDGKLSDPIQVRLNLKVIDNTTSGGSSGGGGGGGGGSRSVGVTAAGNIKGPAAPSGAITGTWTQTGNGKWIFASDRTYTDEWAYISNPFATGDQEKASWFRFDKDGFMVTGWLTDADGNIFYLKTATDGTQGQMLTGWQNIEGTWYYLNPVSDGTRGKLMTGMVVDGQYELNEKGQWIKDGKVVTAMQ</sequence>
<dbReference type="EMBL" id="PTJA01000003">
    <property type="protein sequence ID" value="PPK82033.1"/>
    <property type="molecule type" value="Genomic_DNA"/>
</dbReference>
<evidence type="ECO:0000256" key="2">
    <source>
        <dbReference type="SAM" id="SignalP"/>
    </source>
</evidence>
<keyword evidence="4" id="KW-1185">Reference proteome</keyword>
<dbReference type="OrthoDB" id="1033662at2"/>
<evidence type="ECO:0000313" key="3">
    <source>
        <dbReference type="EMBL" id="PPK82033.1"/>
    </source>
</evidence>
<dbReference type="Proteomes" id="UP000237749">
    <property type="component" value="Unassembled WGS sequence"/>
</dbReference>
<proteinExistence type="predicted"/>
<feature type="signal peptide" evidence="2">
    <location>
        <begin position="1"/>
        <end position="21"/>
    </location>
</feature>
<feature type="chain" id="PRO_5038368271" evidence="2">
    <location>
        <begin position="22"/>
        <end position="1401"/>
    </location>
</feature>
<accession>A0A2S6HVZ1</accession>
<organism evidence="3 4">
    <name type="scientific">Lacrimispora xylanisolvens</name>
    <dbReference type="NCBI Taxonomy" id="384636"/>
    <lineage>
        <taxon>Bacteria</taxon>
        <taxon>Bacillati</taxon>
        <taxon>Bacillota</taxon>
        <taxon>Clostridia</taxon>
        <taxon>Lachnospirales</taxon>
        <taxon>Lachnospiraceae</taxon>
        <taxon>Lacrimispora</taxon>
    </lineage>
</organism>
<gene>
    <name evidence="3" type="ORF">BXY41_103245</name>
</gene>
<dbReference type="SUPFAM" id="SSF69360">
    <property type="entry name" value="Cell wall binding repeat"/>
    <property type="match status" value="1"/>
</dbReference>
<feature type="compositionally biased region" description="Acidic residues" evidence="1">
    <location>
        <begin position="52"/>
        <end position="87"/>
    </location>
</feature>
<evidence type="ECO:0000313" key="4">
    <source>
        <dbReference type="Proteomes" id="UP000237749"/>
    </source>
</evidence>
<feature type="region of interest" description="Disordered" evidence="1">
    <location>
        <begin position="1235"/>
        <end position="1254"/>
    </location>
</feature>
<feature type="region of interest" description="Disordered" evidence="1">
    <location>
        <begin position="32"/>
        <end position="90"/>
    </location>
</feature>
<keyword evidence="2" id="KW-0732">Signal</keyword>
<protein>
    <submittedName>
        <fullName evidence="3">Uncharacterized protein</fullName>
    </submittedName>
</protein>
<feature type="compositionally biased region" description="Polar residues" evidence="1">
    <location>
        <begin position="33"/>
        <end position="45"/>
    </location>
</feature>
<reference evidence="3 4" key="1">
    <citation type="submission" date="2018-02" db="EMBL/GenBank/DDBJ databases">
        <title>Genomic Encyclopedia of Archaeal and Bacterial Type Strains, Phase II (KMG-II): from individual species to whole genera.</title>
        <authorList>
            <person name="Goeker M."/>
        </authorList>
    </citation>
    <scope>NUCLEOTIDE SEQUENCE [LARGE SCALE GENOMIC DNA]</scope>
    <source>
        <strain evidence="3 4">DSM 3808</strain>
    </source>
</reference>
<name>A0A2S6HVZ1_9FIRM</name>
<feature type="compositionally biased region" description="Gly residues" evidence="1">
    <location>
        <begin position="1238"/>
        <end position="1251"/>
    </location>
</feature>
<comment type="caution">
    <text evidence="3">The sequence shown here is derived from an EMBL/GenBank/DDBJ whole genome shotgun (WGS) entry which is preliminary data.</text>
</comment>
<dbReference type="Gene3D" id="2.160.20.110">
    <property type="match status" value="1"/>
</dbReference>
<dbReference type="RefSeq" id="WP_104436089.1">
    <property type="nucleotide sequence ID" value="NZ_PTJA01000003.1"/>
</dbReference>
<dbReference type="Gene3D" id="2.60.40.1080">
    <property type="match status" value="1"/>
</dbReference>
<evidence type="ECO:0000256" key="1">
    <source>
        <dbReference type="SAM" id="MobiDB-lite"/>
    </source>
</evidence>
<dbReference type="Gene3D" id="2.10.270.10">
    <property type="entry name" value="Cholin Binding"/>
    <property type="match status" value="1"/>
</dbReference>